<dbReference type="FunFam" id="3.40.50.300:FF:000366">
    <property type="entry name" value="GTPase, IMAP family member 2"/>
    <property type="match status" value="1"/>
</dbReference>
<evidence type="ECO:0000256" key="6">
    <source>
        <dbReference type="ARBA" id="ARBA00022490"/>
    </source>
</evidence>
<dbReference type="PROSITE" id="PS51720">
    <property type="entry name" value="G_AIG1"/>
    <property type="match status" value="3"/>
</dbReference>
<dbReference type="GO" id="GO:0005783">
    <property type="term" value="C:endoplasmic reticulum"/>
    <property type="evidence" value="ECO:0007669"/>
    <property type="project" value="UniProtKB-SubCell"/>
</dbReference>
<reference evidence="17" key="2">
    <citation type="submission" date="2025-09" db="UniProtKB">
        <authorList>
            <consortium name="Ensembl"/>
        </authorList>
    </citation>
    <scope>IDENTIFICATION</scope>
</reference>
<comment type="similarity">
    <text evidence="5">Belongs to the TRAFAC class TrmE-Era-EngA-EngB-Septin-like GTPase superfamily. AIG1/Toc34/Toc159-like paraseptin GTPase family. IAN subfamily.</text>
</comment>
<dbReference type="Gene3D" id="3.40.50.300">
    <property type="entry name" value="P-loop containing nucleotide triphosphate hydrolases"/>
    <property type="match status" value="3"/>
</dbReference>
<evidence type="ECO:0000256" key="2">
    <source>
        <dbReference type="ARBA" id="ARBA00004240"/>
    </source>
</evidence>
<dbReference type="InterPro" id="IPR006703">
    <property type="entry name" value="G_AIG1"/>
</dbReference>
<evidence type="ECO:0000313" key="18">
    <source>
        <dbReference type="Proteomes" id="UP000472261"/>
    </source>
</evidence>
<keyword evidence="6" id="KW-0963">Cytoplasm</keyword>
<dbReference type="PANTHER" id="PTHR10903:SF170">
    <property type="entry name" value="GTPASE IMAP FAMILY MEMBER 7"/>
    <property type="match status" value="1"/>
</dbReference>
<accession>A0A669QK62</accession>
<feature type="domain" description="AIG1-type G" evidence="16">
    <location>
        <begin position="1"/>
        <end position="186"/>
    </location>
</feature>
<keyword evidence="12" id="KW-0342">GTP-binding</keyword>
<evidence type="ECO:0000256" key="4">
    <source>
        <dbReference type="ARBA" id="ARBA00004555"/>
    </source>
</evidence>
<dbReference type="OMA" id="DRCHLFN"/>
<dbReference type="Pfam" id="PF04548">
    <property type="entry name" value="AIG1"/>
    <property type="match status" value="3"/>
</dbReference>
<dbReference type="Ensembl" id="ENSPCLT00000024802.1">
    <property type="protein sequence ID" value="ENSPCLP00000018588.1"/>
    <property type="gene ID" value="ENSPCLG00000015606.1"/>
</dbReference>
<dbReference type="SUPFAM" id="SSF52540">
    <property type="entry name" value="P-loop containing nucleoside triphosphate hydrolases"/>
    <property type="match status" value="3"/>
</dbReference>
<evidence type="ECO:0000256" key="14">
    <source>
        <dbReference type="ARBA" id="ARBA00073539"/>
    </source>
</evidence>
<reference evidence="17" key="1">
    <citation type="submission" date="2025-08" db="UniProtKB">
        <authorList>
            <consortium name="Ensembl"/>
        </authorList>
    </citation>
    <scope>IDENTIFICATION</scope>
</reference>
<evidence type="ECO:0000256" key="3">
    <source>
        <dbReference type="ARBA" id="ARBA00004514"/>
    </source>
</evidence>
<keyword evidence="11" id="KW-0496">Mitochondrion</keyword>
<dbReference type="GO" id="GO:0005829">
    <property type="term" value="C:cytosol"/>
    <property type="evidence" value="ECO:0007669"/>
    <property type="project" value="UniProtKB-SubCell"/>
</dbReference>
<evidence type="ECO:0000256" key="5">
    <source>
        <dbReference type="ARBA" id="ARBA00008535"/>
    </source>
</evidence>
<dbReference type="GO" id="GO:0005794">
    <property type="term" value="C:Golgi apparatus"/>
    <property type="evidence" value="ECO:0007669"/>
    <property type="project" value="UniProtKB-SubCell"/>
</dbReference>
<keyword evidence="10" id="KW-0333">Golgi apparatus</keyword>
<evidence type="ECO:0000256" key="9">
    <source>
        <dbReference type="ARBA" id="ARBA00022824"/>
    </source>
</evidence>
<organism evidence="17 18">
    <name type="scientific">Phasianus colchicus</name>
    <name type="common">Common pheasant</name>
    <dbReference type="NCBI Taxonomy" id="9054"/>
    <lineage>
        <taxon>Eukaryota</taxon>
        <taxon>Metazoa</taxon>
        <taxon>Chordata</taxon>
        <taxon>Craniata</taxon>
        <taxon>Vertebrata</taxon>
        <taxon>Euteleostomi</taxon>
        <taxon>Archelosauria</taxon>
        <taxon>Archosauria</taxon>
        <taxon>Dinosauria</taxon>
        <taxon>Saurischia</taxon>
        <taxon>Theropoda</taxon>
        <taxon>Coelurosauria</taxon>
        <taxon>Aves</taxon>
        <taxon>Neognathae</taxon>
        <taxon>Galloanserae</taxon>
        <taxon>Galliformes</taxon>
        <taxon>Phasianidae</taxon>
        <taxon>Phasianinae</taxon>
        <taxon>Phasianus</taxon>
    </lineage>
</organism>
<protein>
    <recommendedName>
        <fullName evidence="14">GTPase IMAP family member 8</fullName>
    </recommendedName>
    <alternativeName>
        <fullName evidence="15">Immune-associated nucleotide-binding protein 9</fullName>
    </alternativeName>
</protein>
<dbReference type="InterPro" id="IPR045058">
    <property type="entry name" value="GIMA/IAN/Toc"/>
</dbReference>
<dbReference type="GO" id="GO:0005739">
    <property type="term" value="C:mitochondrion"/>
    <property type="evidence" value="ECO:0007669"/>
    <property type="project" value="UniProtKB-SubCell"/>
</dbReference>
<comment type="subcellular location">
    <subcellularLocation>
        <location evidence="3">Cytoplasm</location>
        <location evidence="3">Cytosol</location>
    </subcellularLocation>
    <subcellularLocation>
        <location evidence="2">Endoplasmic reticulum</location>
    </subcellularLocation>
    <subcellularLocation>
        <location evidence="4">Golgi apparatus</location>
    </subcellularLocation>
    <subcellularLocation>
        <location evidence="1">Mitochondrion</location>
    </subcellularLocation>
</comment>
<dbReference type="PANTHER" id="PTHR10903">
    <property type="entry name" value="GTPASE, IMAP FAMILY MEMBER-RELATED"/>
    <property type="match status" value="1"/>
</dbReference>
<evidence type="ECO:0000313" key="17">
    <source>
        <dbReference type="Ensembl" id="ENSPCLP00000018588.1"/>
    </source>
</evidence>
<evidence type="ECO:0000256" key="10">
    <source>
        <dbReference type="ARBA" id="ARBA00023034"/>
    </source>
</evidence>
<comment type="function">
    <text evidence="13">Exerts an anti-apoptotic effect in the immune system and is involved in responses to infections.</text>
</comment>
<name>A0A669QK62_PHACC</name>
<feature type="domain" description="AIG1-type G" evidence="16">
    <location>
        <begin position="197"/>
        <end position="401"/>
    </location>
</feature>
<evidence type="ECO:0000256" key="8">
    <source>
        <dbReference type="ARBA" id="ARBA00022741"/>
    </source>
</evidence>
<feature type="domain" description="AIG1-type G" evidence="16">
    <location>
        <begin position="402"/>
        <end position="590"/>
    </location>
</feature>
<evidence type="ECO:0000256" key="13">
    <source>
        <dbReference type="ARBA" id="ARBA00056809"/>
    </source>
</evidence>
<evidence type="ECO:0000256" key="11">
    <source>
        <dbReference type="ARBA" id="ARBA00023128"/>
    </source>
</evidence>
<dbReference type="AlphaFoldDB" id="A0A669QK62"/>
<evidence type="ECO:0000259" key="16">
    <source>
        <dbReference type="PROSITE" id="PS51720"/>
    </source>
</evidence>
<keyword evidence="8" id="KW-0547">Nucleotide-binding</keyword>
<dbReference type="FunFam" id="3.40.50.300:FF:000536">
    <property type="entry name" value="GTPase IMAP family member 8"/>
    <property type="match status" value="1"/>
</dbReference>
<sequence length="590" mass="65160">TGNTILGREAFVSGSSLHAVTRCFNIVENDFAGRPVVVVDTPGLFGGRVANVKTAQNIKESLQVLSSGFHAIIMVMQITEEAEKVAKRVNDIFDTKADKYTILVFTQAEQLEHPEDLKGFIEERPYLKELAAKCGNRYIGFSNRATGEVRDRQVAELIRMIDRWLGDTFPCGPGHSVVSRGCHGTAGLTHVSACSTGTELRILLVGKTGSGKSATGNSILGRNAFESKLTLRAITTDYIDARDSFNGRPIVVVDTPGLFGTRGVTVQETAEKIRNALRNFYGGVHAIILVMQLGQVTEECEQVAEWLTKIFHTEAQRYTILLFTRAEGLQKPEDLKGLIEDNKYLKELAAKCGNRHIAFSNTATGEARDRQVAKLINMIDAMVKQNCDAPCYTQEMMLLVGKTGSGKSATGNSILGKNAFDSGCAAHGVTQVYKEDKTRIHGRTVVVVDTPGWDEQRLVEECKRCLRFAAREPCVLVLVTQLGRYTREDREVQKSVQKLFGKGAKKRMMVVFTRKEDLGGGSLDEYVKMTDNGALRKLVKACGKQYCAVSNRAPRQDRDVQADEVLEKAVSIACRKREGPRQKWGWLCLP</sequence>
<keyword evidence="9" id="KW-0256">Endoplasmic reticulum</keyword>
<evidence type="ECO:0000256" key="7">
    <source>
        <dbReference type="ARBA" id="ARBA00022737"/>
    </source>
</evidence>
<dbReference type="InterPro" id="IPR027417">
    <property type="entry name" value="P-loop_NTPase"/>
</dbReference>
<evidence type="ECO:0000256" key="1">
    <source>
        <dbReference type="ARBA" id="ARBA00004173"/>
    </source>
</evidence>
<keyword evidence="7" id="KW-0677">Repeat</keyword>
<dbReference type="Proteomes" id="UP000472261">
    <property type="component" value="Unplaced"/>
</dbReference>
<dbReference type="GO" id="GO:0005525">
    <property type="term" value="F:GTP binding"/>
    <property type="evidence" value="ECO:0007669"/>
    <property type="project" value="UniProtKB-KW"/>
</dbReference>
<evidence type="ECO:0000256" key="12">
    <source>
        <dbReference type="ARBA" id="ARBA00023134"/>
    </source>
</evidence>
<keyword evidence="18" id="KW-1185">Reference proteome</keyword>
<evidence type="ECO:0000256" key="15">
    <source>
        <dbReference type="ARBA" id="ARBA00077278"/>
    </source>
</evidence>
<proteinExistence type="inferred from homology"/>